<reference evidence="4 5" key="1">
    <citation type="submission" date="2016-08" db="EMBL/GenBank/DDBJ databases">
        <title>Draft genome of Fabibacter sp. strain SK-8.</title>
        <authorList>
            <person name="Wong S.-K."/>
            <person name="Hamasaki K."/>
            <person name="Yoshizawa S."/>
        </authorList>
    </citation>
    <scope>NUCLEOTIDE SEQUENCE [LARGE SCALE GENOMIC DNA]</scope>
    <source>
        <strain evidence="4 5">SK-8</strain>
    </source>
</reference>
<keyword evidence="5" id="KW-1185">Reference proteome</keyword>
<accession>A0A1E5T4R8</accession>
<evidence type="ECO:0000256" key="1">
    <source>
        <dbReference type="ARBA" id="ARBA00007261"/>
    </source>
</evidence>
<dbReference type="Gene3D" id="3.30.830.10">
    <property type="entry name" value="Metalloenzyme, LuxS/M16 peptidase-like"/>
    <property type="match status" value="2"/>
</dbReference>
<evidence type="ECO:0000259" key="3">
    <source>
        <dbReference type="Pfam" id="PF05193"/>
    </source>
</evidence>
<protein>
    <submittedName>
        <fullName evidence="4">Zinc protease</fullName>
    </submittedName>
</protein>
<dbReference type="STRING" id="1563681.BFP71_01445"/>
<proteinExistence type="inferred from homology"/>
<dbReference type="OrthoDB" id="9811314at2"/>
<evidence type="ECO:0000259" key="2">
    <source>
        <dbReference type="Pfam" id="PF00675"/>
    </source>
</evidence>
<dbReference type="PANTHER" id="PTHR11851:SF49">
    <property type="entry name" value="MITOCHONDRIAL-PROCESSING PEPTIDASE SUBUNIT ALPHA"/>
    <property type="match status" value="1"/>
</dbReference>
<dbReference type="GO" id="GO:0008233">
    <property type="term" value="F:peptidase activity"/>
    <property type="evidence" value="ECO:0007669"/>
    <property type="project" value="UniProtKB-KW"/>
</dbReference>
<keyword evidence="4" id="KW-0645">Protease</keyword>
<dbReference type="AlphaFoldDB" id="A0A1E5T4R8"/>
<dbReference type="InterPro" id="IPR050361">
    <property type="entry name" value="MPP/UQCRC_Complex"/>
</dbReference>
<dbReference type="SUPFAM" id="SSF63411">
    <property type="entry name" value="LuxS/MPP-like metallohydrolase"/>
    <property type="match status" value="2"/>
</dbReference>
<dbReference type="Proteomes" id="UP000095552">
    <property type="component" value="Unassembled WGS sequence"/>
</dbReference>
<feature type="domain" description="Peptidase M16 C-terminal" evidence="3">
    <location>
        <begin position="168"/>
        <end position="343"/>
    </location>
</feature>
<dbReference type="RefSeq" id="WP_069833679.1">
    <property type="nucleotide sequence ID" value="NZ_MDGQ01000003.1"/>
</dbReference>
<comment type="caution">
    <text evidence="4">The sequence shown here is derived from an EMBL/GenBank/DDBJ whole genome shotgun (WGS) entry which is preliminary data.</text>
</comment>
<dbReference type="GO" id="GO:0046872">
    <property type="term" value="F:metal ion binding"/>
    <property type="evidence" value="ECO:0007669"/>
    <property type="project" value="InterPro"/>
</dbReference>
<dbReference type="Pfam" id="PF00675">
    <property type="entry name" value="Peptidase_M16"/>
    <property type="match status" value="1"/>
</dbReference>
<organism evidence="4 5">
    <name type="scientific">Roseivirga misakiensis</name>
    <dbReference type="NCBI Taxonomy" id="1563681"/>
    <lineage>
        <taxon>Bacteria</taxon>
        <taxon>Pseudomonadati</taxon>
        <taxon>Bacteroidota</taxon>
        <taxon>Cytophagia</taxon>
        <taxon>Cytophagales</taxon>
        <taxon>Roseivirgaceae</taxon>
        <taxon>Roseivirga</taxon>
    </lineage>
</organism>
<dbReference type="Pfam" id="PF05193">
    <property type="entry name" value="Peptidase_M16_C"/>
    <property type="match status" value="1"/>
</dbReference>
<dbReference type="InterPro" id="IPR007863">
    <property type="entry name" value="Peptidase_M16_C"/>
</dbReference>
<feature type="domain" description="Peptidase M16 N-terminal" evidence="2">
    <location>
        <begin position="15"/>
        <end position="161"/>
    </location>
</feature>
<dbReference type="GO" id="GO:0006508">
    <property type="term" value="P:proteolysis"/>
    <property type="evidence" value="ECO:0007669"/>
    <property type="project" value="UniProtKB-KW"/>
</dbReference>
<evidence type="ECO:0000313" key="5">
    <source>
        <dbReference type="Proteomes" id="UP000095552"/>
    </source>
</evidence>
<name>A0A1E5T4R8_9BACT</name>
<keyword evidence="4" id="KW-0378">Hydrolase</keyword>
<evidence type="ECO:0000313" key="4">
    <source>
        <dbReference type="EMBL" id="OEK06368.1"/>
    </source>
</evidence>
<gene>
    <name evidence="4" type="ORF">BFP71_01445</name>
</gene>
<dbReference type="PANTHER" id="PTHR11851">
    <property type="entry name" value="METALLOPROTEASE"/>
    <property type="match status" value="1"/>
</dbReference>
<dbReference type="EMBL" id="MDGQ01000003">
    <property type="protein sequence ID" value="OEK06368.1"/>
    <property type="molecule type" value="Genomic_DNA"/>
</dbReference>
<comment type="similarity">
    <text evidence="1">Belongs to the peptidase M16 family.</text>
</comment>
<sequence>MVDYNLFTLPNGIRIIHKEVPSTKIVHCGFVLDIGSRDEREDQLGIAHFWEHMAFKGTKKRKAFHILNRLDSVGGELNAYTTKEKICFYASALEKHMESAFELLQDITFDSVFPEKQIENERGVILEEMSLYHDSPEDAIQDEFDNVVFKDHPLGKNILGTTSSVKSFRRNDFQQFLKHNLNTEGVVFSCVGNVPFKKVRRLAEKYFGSIPHLKAERNRLSFGLYEPKSEIVKRNITQAHCAIGTTAYALGDKKRLPFFMLMNILGGPGMNSRLNLALREKYGFVYNIEASYHPYSDTGLFAIFYGTELSQVARSKKLIAKELKLLRDKPLGTLQLHKGKEQLIGQLAMAEENNASLMLMMGKSILDLNKVHSLDSIFKRIRAISSAELQDIANEALREDQMSYLTFLPKN</sequence>
<dbReference type="InterPro" id="IPR011249">
    <property type="entry name" value="Metalloenz_LuxS/M16"/>
</dbReference>
<dbReference type="InterPro" id="IPR011765">
    <property type="entry name" value="Pept_M16_N"/>
</dbReference>